<proteinExistence type="predicted"/>
<evidence type="ECO:0000313" key="3">
    <source>
        <dbReference type="Proteomes" id="UP000288227"/>
    </source>
</evidence>
<evidence type="ECO:0000313" key="2">
    <source>
        <dbReference type="EMBL" id="GCC52046.1"/>
    </source>
</evidence>
<dbReference type="InterPro" id="IPR052514">
    <property type="entry name" value="SAM-dependent_MTase"/>
</dbReference>
<dbReference type="Pfam" id="PF05050">
    <property type="entry name" value="Methyltransf_21"/>
    <property type="match status" value="1"/>
</dbReference>
<dbReference type="EMBL" id="BHXQ01000004">
    <property type="protein sequence ID" value="GCC52046.1"/>
    <property type="molecule type" value="Genomic_DNA"/>
</dbReference>
<name>A0A401UAW1_9BACT</name>
<sequence length="285" mass="32056">MASMNSIIQVLDNPPTRWILRMLIFLRYKQRGRKIEAVKSHKDFGAWEFRIDGVSYLSSGPGWAYDYEYLLTQLKELSGYAYLPIKGDTVIDIGAGVGEETIIFSDLVGSGGKVYSVEAHPKTFRALSYLVAVNDLKNVVHSNVALSDIAGTVSIDDSDNSLANTILSTPKKKAFEVDAETFDDFVERNNIDRIDLVKMNVEGAEQLIIRGMQRSLSRIKHMAISCHDFRYKNGESEFFKTKDIVLQFLEKSNFVVVTQNTANSMVDDYVYAYNPLLTSGFESNV</sequence>
<comment type="caution">
    <text evidence="2">The sequence shown here is derived from an EMBL/GenBank/DDBJ whole genome shotgun (WGS) entry which is preliminary data.</text>
</comment>
<dbReference type="SUPFAM" id="SSF53335">
    <property type="entry name" value="S-adenosyl-L-methionine-dependent methyltransferases"/>
    <property type="match status" value="1"/>
</dbReference>
<organism evidence="2 3">
    <name type="scientific">Chryseotalea sanaruensis</name>
    <dbReference type="NCBI Taxonomy" id="2482724"/>
    <lineage>
        <taxon>Bacteria</taxon>
        <taxon>Pseudomonadati</taxon>
        <taxon>Bacteroidota</taxon>
        <taxon>Cytophagia</taxon>
        <taxon>Cytophagales</taxon>
        <taxon>Chryseotaleaceae</taxon>
        <taxon>Chryseotalea</taxon>
    </lineage>
</organism>
<evidence type="ECO:0000259" key="1">
    <source>
        <dbReference type="Pfam" id="PF05050"/>
    </source>
</evidence>
<reference evidence="2 3" key="1">
    <citation type="submission" date="2018-11" db="EMBL/GenBank/DDBJ databases">
        <title>Chryseotalea sanarue gen. nov., sp., nov., a member of the family Cytophagaceae, isolated from a brackish lake in Hamamatsu Japan.</title>
        <authorList>
            <person name="Maejima Y."/>
            <person name="Iino T."/>
            <person name="Muraguchi Y."/>
            <person name="Fukuda K."/>
            <person name="Ohkuma M."/>
            <person name="Moriuchi R."/>
            <person name="Dohra H."/>
            <person name="Kimbara K."/>
            <person name="Shintani M."/>
        </authorList>
    </citation>
    <scope>NUCLEOTIDE SEQUENCE [LARGE SCALE GENOMIC DNA]</scope>
    <source>
        <strain evidence="2 3">Ys</strain>
    </source>
</reference>
<dbReference type="RefSeq" id="WP_127122695.1">
    <property type="nucleotide sequence ID" value="NZ_BHXQ01000004.1"/>
</dbReference>
<protein>
    <recommendedName>
        <fullName evidence="1">Methyltransferase FkbM domain-containing protein</fullName>
    </recommendedName>
</protein>
<dbReference type="InterPro" id="IPR029063">
    <property type="entry name" value="SAM-dependent_MTases_sf"/>
</dbReference>
<dbReference type="NCBIfam" id="TIGR01444">
    <property type="entry name" value="fkbM_fam"/>
    <property type="match status" value="1"/>
</dbReference>
<dbReference type="AlphaFoldDB" id="A0A401UAW1"/>
<dbReference type="OrthoDB" id="9785375at2"/>
<keyword evidence="3" id="KW-1185">Reference proteome</keyword>
<dbReference type="Proteomes" id="UP000288227">
    <property type="component" value="Unassembled WGS sequence"/>
</dbReference>
<feature type="domain" description="Methyltransferase FkbM" evidence="1">
    <location>
        <begin position="92"/>
        <end position="254"/>
    </location>
</feature>
<accession>A0A401UAW1</accession>
<dbReference type="PANTHER" id="PTHR34203">
    <property type="entry name" value="METHYLTRANSFERASE, FKBM FAMILY PROTEIN"/>
    <property type="match status" value="1"/>
</dbReference>
<dbReference type="InterPro" id="IPR006342">
    <property type="entry name" value="FkbM_mtfrase"/>
</dbReference>
<dbReference type="Gene3D" id="3.40.50.150">
    <property type="entry name" value="Vaccinia Virus protein VP39"/>
    <property type="match status" value="1"/>
</dbReference>
<dbReference type="PANTHER" id="PTHR34203:SF15">
    <property type="entry name" value="SLL1173 PROTEIN"/>
    <property type="match status" value="1"/>
</dbReference>
<gene>
    <name evidence="2" type="ORF">SanaruYs_22780</name>
</gene>